<dbReference type="VEuPathDB" id="FungiDB:H257_18292"/>
<dbReference type="GeneID" id="20820288"/>
<dbReference type="AlphaFoldDB" id="W4FBN2"/>
<gene>
    <name evidence="2" type="ORF">H257_18292</name>
</gene>
<sequence length="120" mass="14112">MMHCLYGYFFLGIKKSHLAVIYRKDEKIIANWVQRYNDTETYSRKNAPQTRTFKQYQKDWLIAYYQGLSFLDEAKKAFLRKSIVHQHFPCFDDPPRVQNDMESDGATSNAKPISKTYAGS</sequence>
<feature type="region of interest" description="Disordered" evidence="1">
    <location>
        <begin position="92"/>
        <end position="120"/>
    </location>
</feature>
<dbReference type="RefSeq" id="XP_009845625.1">
    <property type="nucleotide sequence ID" value="XM_009847323.1"/>
</dbReference>
<dbReference type="EMBL" id="KI913265">
    <property type="protein sequence ID" value="ETV64897.1"/>
    <property type="molecule type" value="Genomic_DNA"/>
</dbReference>
<accession>W4FBN2</accession>
<evidence type="ECO:0000256" key="1">
    <source>
        <dbReference type="SAM" id="MobiDB-lite"/>
    </source>
</evidence>
<proteinExistence type="predicted"/>
<protein>
    <submittedName>
        <fullName evidence="2">Uncharacterized protein</fullName>
    </submittedName>
</protein>
<feature type="compositionally biased region" description="Polar residues" evidence="1">
    <location>
        <begin position="105"/>
        <end position="120"/>
    </location>
</feature>
<reference evidence="2" key="1">
    <citation type="submission" date="2013-12" db="EMBL/GenBank/DDBJ databases">
        <title>The Genome Sequence of Aphanomyces astaci APO3.</title>
        <authorList>
            <consortium name="The Broad Institute Genomics Platform"/>
            <person name="Russ C."/>
            <person name="Tyler B."/>
            <person name="van West P."/>
            <person name="Dieguez-Uribeondo J."/>
            <person name="Young S.K."/>
            <person name="Zeng Q."/>
            <person name="Gargeya S."/>
            <person name="Fitzgerald M."/>
            <person name="Abouelleil A."/>
            <person name="Alvarado L."/>
            <person name="Chapman S.B."/>
            <person name="Gainer-Dewar J."/>
            <person name="Goldberg J."/>
            <person name="Griggs A."/>
            <person name="Gujja S."/>
            <person name="Hansen M."/>
            <person name="Howarth C."/>
            <person name="Imamovic A."/>
            <person name="Ireland A."/>
            <person name="Larimer J."/>
            <person name="McCowan C."/>
            <person name="Murphy C."/>
            <person name="Pearson M."/>
            <person name="Poon T.W."/>
            <person name="Priest M."/>
            <person name="Roberts A."/>
            <person name="Saif S."/>
            <person name="Shea T."/>
            <person name="Sykes S."/>
            <person name="Wortman J."/>
            <person name="Nusbaum C."/>
            <person name="Birren B."/>
        </authorList>
    </citation>
    <scope>NUCLEOTIDE SEQUENCE [LARGE SCALE GENOMIC DNA]</scope>
    <source>
        <strain evidence="2">APO3</strain>
    </source>
</reference>
<organism evidence="2">
    <name type="scientific">Aphanomyces astaci</name>
    <name type="common">Crayfish plague agent</name>
    <dbReference type="NCBI Taxonomy" id="112090"/>
    <lineage>
        <taxon>Eukaryota</taxon>
        <taxon>Sar</taxon>
        <taxon>Stramenopiles</taxon>
        <taxon>Oomycota</taxon>
        <taxon>Saprolegniomycetes</taxon>
        <taxon>Saprolegniales</taxon>
        <taxon>Verrucalvaceae</taxon>
        <taxon>Aphanomyces</taxon>
    </lineage>
</organism>
<name>W4FBN2_APHAT</name>
<evidence type="ECO:0000313" key="2">
    <source>
        <dbReference type="EMBL" id="ETV64897.1"/>
    </source>
</evidence>
<dbReference type="OrthoDB" id="118401at2759"/>